<name>A0A4P8IZV3_9BURK</name>
<accession>A0A4P8IZV3</accession>
<dbReference type="InterPro" id="IPR011990">
    <property type="entry name" value="TPR-like_helical_dom_sf"/>
</dbReference>
<protein>
    <submittedName>
        <fullName evidence="2">Tetratricopeptide repeat protein</fullName>
    </submittedName>
</protein>
<organism evidence="2 3">
    <name type="scientific">Trinickia violacea</name>
    <dbReference type="NCBI Taxonomy" id="2571746"/>
    <lineage>
        <taxon>Bacteria</taxon>
        <taxon>Pseudomonadati</taxon>
        <taxon>Pseudomonadota</taxon>
        <taxon>Betaproteobacteria</taxon>
        <taxon>Burkholderiales</taxon>
        <taxon>Burkholderiaceae</taxon>
        <taxon>Trinickia</taxon>
    </lineage>
</organism>
<keyword evidence="3" id="KW-1185">Reference proteome</keyword>
<evidence type="ECO:0000313" key="2">
    <source>
        <dbReference type="EMBL" id="QCP54978.1"/>
    </source>
</evidence>
<evidence type="ECO:0000313" key="3">
    <source>
        <dbReference type="Proteomes" id="UP000298656"/>
    </source>
</evidence>
<dbReference type="InterPro" id="IPR057306">
    <property type="entry name" value="B-barrel_PelB_C"/>
</dbReference>
<dbReference type="OrthoDB" id="6072349at2"/>
<dbReference type="Proteomes" id="UP000298656">
    <property type="component" value="Chromosome 2"/>
</dbReference>
<dbReference type="AlphaFoldDB" id="A0A4P8IZV3"/>
<gene>
    <name evidence="2" type="ORF">FAZ95_33820</name>
</gene>
<dbReference type="Pfam" id="PF13429">
    <property type="entry name" value="TPR_15"/>
    <property type="match status" value="1"/>
</dbReference>
<dbReference type="Gene3D" id="1.25.40.10">
    <property type="entry name" value="Tetratricopeptide repeat domain"/>
    <property type="match status" value="2"/>
</dbReference>
<proteinExistence type="predicted"/>
<dbReference type="KEGG" id="tvl:FAZ95_33820"/>
<evidence type="ECO:0000259" key="1">
    <source>
        <dbReference type="Pfam" id="PF24604"/>
    </source>
</evidence>
<dbReference type="SUPFAM" id="SSF48452">
    <property type="entry name" value="TPR-like"/>
    <property type="match status" value="2"/>
</dbReference>
<sequence length="1278" mass="140197">MTAAIVLALAGIYSAGGVREHIIETSPPSELTVAYLQAWLRTQPNNTEYLTALATQYLRLGRYDDAERIAARMLALDDETLRAKATLIRLKVAEQRAFASPERTPAREAGLIHVRKALAAAMTQQWDADTLRVLSAEALAVGAPDVAVTCYERLAQQDAPSRSHWQDTAGRISLADGQYRVAAERFFEAQRSAPTRDDTRREFLAGVQALEAGNLPDDALAAAQANVGNLSSDRTTLIVLLNLARAAGLPDLVDRYARALMPYAMHAPVVNGTGLRAVSYRPAWPDYMDGPSPDAASPRWGDVRTVRVSTRAATPNVANATNGDSKDDVATLVYQSFVESNDLANAEKVASEQATRHPQSADWQKRLAQVAEWHNEPAFSLKAWLAYANLSNDPAGWQNVLRLAPMLHDDETYVLALVHASNAAPSDVKLADQVIAAYERLGRPQDALAFLQTRAKDGKAAAIDERYATVAERAGQDAQALDTYRKLQKLDPGNTVYALRAASLLYQQSDYAGAFAALKIAEHAASDRDALYWRTYGQLARLLQDDASANAAYKHLLEGGVATPEDLAAMVYFYAPYPIDAGRTAELKYDRYQDVQSLRDAIYYYTESHQLDRVGALLARLTPKQLAAAQQRPAFLGIRAEYYRQIDRPQWALQDLARAIAMPDARSDVKAAYLWTLVDVGRESELRDIVKRWHDDALRTSELWSPMAAALMRLNRPVAALRYLRLQAASNRRDPLWLLTFADAEEMAGRPDLAWSVRRNVWRGLLALQAAPVPLDGAATQNGLQLPTATEPEVRAQLASRRVSLAQIFANGDVATRLLDDLTQPPSASAAVDPAATETLLGNVRGLPPVPTRADALKESRRVRASAARDVAVAWALSRESNALAKRWLARRYANRLLAPADAQLALALAEGDTAEMNRLLDQHTAELPLYNRIDASIQTDRQGAAQALAFNGLDGAPDDSELHQRLTDTTMFWAQSIDASVENYVEHPLDYLQQTLAGSLKLSEHYMIGAKGTQIFQRSTDSTQLINVPNVDRSAEFWARRLTRNADFQVSAGRRDALDSFYTANASAEIGRDSALSLKGTLGRNQMATEAQSLQIGGMKDNVTGGLVWQVTPRISVAANIEGDRFYSQARNFLGTGVLSQGEIDYKFRTTYPDYTLRLVGARGNYNATGQADALLSRLVPGAPTAASAYMPLTYAQYGAMFGFGNDLADRYTHAWRPYLDVGLVHDSVQGWGVDTNIGIAGTIFGGDHAAIYFEHESVSQRGTSVTLLGARYSWFY</sequence>
<reference evidence="2 3" key="1">
    <citation type="submission" date="2019-05" db="EMBL/GenBank/DDBJ databases">
        <title>Burkholderia sp. DHOD12, isolated from subtropical forest soil.</title>
        <authorList>
            <person name="Gao Z.-H."/>
            <person name="Qiu L.-H."/>
        </authorList>
    </citation>
    <scope>NUCLEOTIDE SEQUENCE [LARGE SCALE GENOMIC DNA]</scope>
    <source>
        <strain evidence="2 3">DHOD12</strain>
    </source>
</reference>
<dbReference type="EMBL" id="CP040078">
    <property type="protein sequence ID" value="QCP54978.1"/>
    <property type="molecule type" value="Genomic_DNA"/>
</dbReference>
<dbReference type="Pfam" id="PF24604">
    <property type="entry name" value="B-barrel_PelB_C"/>
    <property type="match status" value="1"/>
</dbReference>
<feature type="domain" description="PelB C-terminal" evidence="1">
    <location>
        <begin position="975"/>
        <end position="1277"/>
    </location>
</feature>